<dbReference type="Gene3D" id="1.10.10.10">
    <property type="entry name" value="Winged helix-like DNA-binding domain superfamily/Winged helix DNA-binding domain"/>
    <property type="match status" value="1"/>
</dbReference>
<dbReference type="InterPro" id="IPR001347">
    <property type="entry name" value="SIS_dom"/>
</dbReference>
<dbReference type="Proteomes" id="UP000070258">
    <property type="component" value="Unassembled WGS sequence"/>
</dbReference>
<dbReference type="InterPro" id="IPR009057">
    <property type="entry name" value="Homeodomain-like_sf"/>
</dbReference>
<dbReference type="GO" id="GO:0097367">
    <property type="term" value="F:carbohydrate derivative binding"/>
    <property type="evidence" value="ECO:0007669"/>
    <property type="project" value="InterPro"/>
</dbReference>
<dbReference type="InterPro" id="IPR036388">
    <property type="entry name" value="WH-like_DNA-bd_sf"/>
</dbReference>
<feature type="domain" description="HTH rpiR-type" evidence="1">
    <location>
        <begin position="3"/>
        <end position="79"/>
    </location>
</feature>
<evidence type="ECO:0000259" key="1">
    <source>
        <dbReference type="PROSITE" id="PS51071"/>
    </source>
</evidence>
<evidence type="ECO:0000259" key="2">
    <source>
        <dbReference type="PROSITE" id="PS51464"/>
    </source>
</evidence>
<evidence type="ECO:0000313" key="6">
    <source>
        <dbReference type="Proteomes" id="UP000070409"/>
    </source>
</evidence>
<comment type="caution">
    <text evidence="4">The sequence shown here is derived from an EMBL/GenBank/DDBJ whole genome shotgun (WGS) entry which is preliminary data.</text>
</comment>
<dbReference type="GO" id="GO:1901135">
    <property type="term" value="P:carbohydrate derivative metabolic process"/>
    <property type="evidence" value="ECO:0007669"/>
    <property type="project" value="InterPro"/>
</dbReference>
<gene>
    <name evidence="4" type="ORF">AXK60_13985</name>
    <name evidence="3" type="ORF">AXK61_20110</name>
</gene>
<reference evidence="4" key="1">
    <citation type="submission" date="2016-02" db="EMBL/GenBank/DDBJ databases">
        <authorList>
            <person name="Teng J.L."/>
            <person name="Yang Y."/>
            <person name="Huang Y."/>
            <person name="Guo F."/>
            <person name="Wei W."/>
            <person name="Chen J.H."/>
            <person name="Wong S.Y."/>
            <person name="Lau S.K."/>
            <person name="Woo P.C."/>
        </authorList>
    </citation>
    <scope>NUCLEOTIDE SEQUENCE</scope>
    <source>
        <strain evidence="4">JCM 15929</strain>
    </source>
</reference>
<dbReference type="STRING" id="239498.AXK60_13985"/>
<dbReference type="InterPro" id="IPR046348">
    <property type="entry name" value="SIS_dom_sf"/>
</dbReference>
<evidence type="ECO:0000313" key="5">
    <source>
        <dbReference type="Proteomes" id="UP000070258"/>
    </source>
</evidence>
<accession>A0A137ZXQ5</accession>
<keyword evidence="6" id="KW-1185">Reference proteome</keyword>
<feature type="domain" description="SIS" evidence="2">
    <location>
        <begin position="120"/>
        <end position="262"/>
    </location>
</feature>
<dbReference type="SUPFAM" id="SSF53697">
    <property type="entry name" value="SIS domain"/>
    <property type="match status" value="1"/>
</dbReference>
<evidence type="ECO:0000313" key="3">
    <source>
        <dbReference type="EMBL" id="KXO98329.1"/>
    </source>
</evidence>
<dbReference type="PANTHER" id="PTHR30514:SF18">
    <property type="entry name" value="RPIR-FAMILY TRANSCRIPTIONAL REGULATOR"/>
    <property type="match status" value="1"/>
</dbReference>
<protein>
    <submittedName>
        <fullName evidence="4">Transcriptional regulator</fullName>
    </submittedName>
</protein>
<name>A0A137ZXQ5_9ACTN</name>
<reference evidence="5" key="2">
    <citation type="submission" date="2016-02" db="EMBL/GenBank/DDBJ databases">
        <authorList>
            <person name="Wen L."/>
            <person name="He K."/>
            <person name="Yang H."/>
        </authorList>
    </citation>
    <scope>NUCLEOTIDE SEQUENCE [LARGE SCALE GENOMIC DNA]</scope>
    <source>
        <strain evidence="5">JCM 15929</strain>
    </source>
</reference>
<dbReference type="RefSeq" id="WP_068573495.1">
    <property type="nucleotide sequence ID" value="NZ_LSRE01000013.1"/>
</dbReference>
<dbReference type="PROSITE" id="PS51071">
    <property type="entry name" value="HTH_RPIR"/>
    <property type="match status" value="1"/>
</dbReference>
<dbReference type="GO" id="GO:0003700">
    <property type="term" value="F:DNA-binding transcription factor activity"/>
    <property type="evidence" value="ECO:0007669"/>
    <property type="project" value="InterPro"/>
</dbReference>
<dbReference type="AlphaFoldDB" id="A0A137ZXQ5"/>
<dbReference type="Pfam" id="PF01380">
    <property type="entry name" value="SIS"/>
    <property type="match status" value="1"/>
</dbReference>
<dbReference type="EMBL" id="LSRE01000013">
    <property type="protein sequence ID" value="KXO98329.1"/>
    <property type="molecule type" value="Genomic_DNA"/>
</dbReference>
<dbReference type="InterPro" id="IPR000281">
    <property type="entry name" value="HTH_RpiR"/>
</dbReference>
<sequence length="280" mass="28737">MSIEAWLGERTAGVGLGGQAERVVQALARAPQMASYASAREVAERAGVNVSTVVRTAQQIGFDGWPDLRVSLRAAYLASSAAGESVAPATNDAAALMLHQDAANLAGVATTENIAAIRAIAAAIAAARRTVVIATGSGAGPAQILAYLASFHGYDIQVAAGPPTTQAVQVAPLGPEDCLVVVNVWRLTRAIRGLTRIAAEQGVTVAVLTDLRASPLTADAAHAVITPIEGIDPAPSLTAMVGVVQAILAELRALAEPDRRGTAGRIEQAWNSLDLMDDQA</sequence>
<dbReference type="InterPro" id="IPR047640">
    <property type="entry name" value="RpiR-like"/>
</dbReference>
<organism evidence="4 5">
    <name type="scientific">Tsukamurella pseudospumae</name>
    <dbReference type="NCBI Taxonomy" id="239498"/>
    <lineage>
        <taxon>Bacteria</taxon>
        <taxon>Bacillati</taxon>
        <taxon>Actinomycetota</taxon>
        <taxon>Actinomycetes</taxon>
        <taxon>Mycobacteriales</taxon>
        <taxon>Tsukamurellaceae</taxon>
        <taxon>Tsukamurella</taxon>
    </lineage>
</organism>
<dbReference type="PROSITE" id="PS51464">
    <property type="entry name" value="SIS"/>
    <property type="match status" value="1"/>
</dbReference>
<dbReference type="Gene3D" id="3.40.50.10490">
    <property type="entry name" value="Glucose-6-phosphate isomerase like protein, domain 1"/>
    <property type="match status" value="1"/>
</dbReference>
<dbReference type="GO" id="GO:0003677">
    <property type="term" value="F:DNA binding"/>
    <property type="evidence" value="ECO:0007669"/>
    <property type="project" value="InterPro"/>
</dbReference>
<dbReference type="Pfam" id="PF01418">
    <property type="entry name" value="HTH_6"/>
    <property type="match status" value="1"/>
</dbReference>
<proteinExistence type="predicted"/>
<dbReference type="EMBL" id="LSRF01000058">
    <property type="protein sequence ID" value="KXP02988.1"/>
    <property type="molecule type" value="Genomic_DNA"/>
</dbReference>
<dbReference type="PANTHER" id="PTHR30514">
    <property type="entry name" value="GLUCOKINASE"/>
    <property type="match status" value="1"/>
</dbReference>
<dbReference type="SUPFAM" id="SSF46689">
    <property type="entry name" value="Homeodomain-like"/>
    <property type="match status" value="1"/>
</dbReference>
<evidence type="ECO:0000313" key="4">
    <source>
        <dbReference type="EMBL" id="KXP02988.1"/>
    </source>
</evidence>
<dbReference type="Proteomes" id="UP000070409">
    <property type="component" value="Unassembled WGS sequence"/>
</dbReference>
<reference evidence="3 6" key="3">
    <citation type="submission" date="2016-02" db="EMBL/GenBank/DDBJ databases">
        <authorList>
            <person name="Teng J.L."/>
            <person name="Tang Y."/>
            <person name="Huang Y."/>
            <person name="Guo F."/>
            <person name="Wei W."/>
            <person name="Chen J.H."/>
            <person name="Wong S.Y."/>
            <person name="Lau S.K."/>
            <person name="Woo P.C."/>
        </authorList>
    </citation>
    <scope>NUCLEOTIDE SEQUENCE [LARGE SCALE GENOMIC DNA]</scope>
    <source>
        <strain evidence="3 6">JCM 13375</strain>
    </source>
</reference>